<reference evidence="1" key="1">
    <citation type="submission" date="2015-08" db="EMBL/GenBank/DDBJ databases">
        <authorList>
            <person name="Babu N.S."/>
            <person name="Beckwith C.J."/>
            <person name="Beseler K.G."/>
            <person name="Brison A."/>
            <person name="Carone J.V."/>
            <person name="Caskin T.P."/>
            <person name="Diamond M."/>
            <person name="Durham M.E."/>
            <person name="Foxe J.M."/>
            <person name="Go M."/>
            <person name="Henderson B.A."/>
            <person name="Jones I.B."/>
            <person name="McGettigan J.A."/>
            <person name="Micheletti S.J."/>
            <person name="Nasrallah M.E."/>
            <person name="Ortiz D."/>
            <person name="Piller C.R."/>
            <person name="Privatt S.R."/>
            <person name="Schneider S.L."/>
            <person name="Sharp S."/>
            <person name="Smith T.C."/>
            <person name="Stanton J.D."/>
            <person name="Ullery H.E."/>
            <person name="Wilson R.J."/>
            <person name="Serrano M.G."/>
            <person name="Buck G."/>
            <person name="Lee V."/>
            <person name="Wang Y."/>
            <person name="Carvalho R."/>
            <person name="Voegtly L."/>
            <person name="Shi R."/>
            <person name="Duckworth R."/>
            <person name="Johnson A."/>
            <person name="Loviza R."/>
            <person name="Walstead R."/>
            <person name="Shah Z."/>
            <person name="Kiflezghi M."/>
            <person name="Wade K."/>
            <person name="Ball S.L."/>
            <person name="Bradley K.W."/>
            <person name="Asai D.J."/>
            <person name="Bowman C.A."/>
            <person name="Russell D.A."/>
            <person name="Pope W.H."/>
            <person name="Jacobs-Sera D."/>
            <person name="Hendrix R.W."/>
            <person name="Hatfull G.F."/>
        </authorList>
    </citation>
    <scope>NUCLEOTIDE SEQUENCE [LARGE SCALE GENOMIC DNA]</scope>
</reference>
<organism evidence="1">
    <name type="scientific">Cryptosporidium hominis</name>
    <dbReference type="NCBI Taxonomy" id="237895"/>
    <lineage>
        <taxon>Eukaryota</taxon>
        <taxon>Sar</taxon>
        <taxon>Alveolata</taxon>
        <taxon>Apicomplexa</taxon>
        <taxon>Conoidasida</taxon>
        <taxon>Coccidia</taxon>
        <taxon>Eucoccidiorida</taxon>
        <taxon>Eimeriorina</taxon>
        <taxon>Cryptosporidiidae</taxon>
        <taxon>Cryptosporidium</taxon>
    </lineage>
</organism>
<dbReference type="VEuPathDB" id="CryptoDB:ChTU502y2012_421g0410"/>
<sequence length="405" mass="46246">MSILIVFDIDFNSEHSILRLEHFKDSLKRLFLDDEFNREYSECLISVYFVLDEMKRELVFANHRFKEVSWYPIGSCSLVPSLTIIDMLMEQITSTNIELKTEQDSFIIKSEVQNNINQQEIRPIPDCFSDFLKEGAIIERSELQSGTDNSFGAPGPNNINWTEEHQNIGKERQLLVIWLMDSSSCLKRLDNGGFPRFQDISESSLTPNVEVKYFLLNYGGDHQDQNQLSKVYLSEAQVEVVSLLPLCSADKILKDFICNEINSFYYSEKYVSIFSPDSPPTDLECFNDLSVIGFNLYPSLAKFPLFIQDTLKVLTLPYSSTFIGIISIAKYQPLPVLTRRLIELNNSSKGKEMAMQALILALHKEKFAMALELNPNWFALLVSIVIGSNIHLAMDILPPGYVITI</sequence>
<accession>A0A0S4TKA7</accession>
<evidence type="ECO:0000313" key="1">
    <source>
        <dbReference type="EMBL" id="CUV07806.1"/>
    </source>
</evidence>
<dbReference type="VEuPathDB" id="CryptoDB:Chro.80301"/>
<dbReference type="VEuPathDB" id="CryptoDB:CHUDEA8_2570"/>
<dbReference type="OrthoDB" id="341680at2759"/>
<protein>
    <submittedName>
        <fullName evidence="1">Uncharacterized protein</fullName>
    </submittedName>
</protein>
<name>A0A0S4TKA7_CRYHO</name>
<gene>
    <name evidence="1" type="ORF">CHUDEA8_2570</name>
</gene>
<dbReference type="Proteomes" id="UP000199752">
    <property type="component" value="Chromosome 8"/>
</dbReference>
<dbReference type="EMBL" id="LN877954">
    <property type="protein sequence ID" value="CUV07806.1"/>
    <property type="molecule type" value="Genomic_DNA"/>
</dbReference>
<dbReference type="AlphaFoldDB" id="A0A0S4TKA7"/>
<proteinExistence type="predicted"/>
<dbReference type="VEuPathDB" id="CryptoDB:GY17_00000691"/>